<proteinExistence type="predicted"/>
<reference evidence="2" key="1">
    <citation type="submission" date="2023-07" db="EMBL/GenBank/DDBJ databases">
        <title>draft genome sequence of fig (Ficus carica).</title>
        <authorList>
            <person name="Takahashi T."/>
            <person name="Nishimura K."/>
        </authorList>
    </citation>
    <scope>NUCLEOTIDE SEQUENCE</scope>
</reference>
<organism evidence="2 3">
    <name type="scientific">Ficus carica</name>
    <name type="common">Common fig</name>
    <dbReference type="NCBI Taxonomy" id="3494"/>
    <lineage>
        <taxon>Eukaryota</taxon>
        <taxon>Viridiplantae</taxon>
        <taxon>Streptophyta</taxon>
        <taxon>Embryophyta</taxon>
        <taxon>Tracheophyta</taxon>
        <taxon>Spermatophyta</taxon>
        <taxon>Magnoliopsida</taxon>
        <taxon>eudicotyledons</taxon>
        <taxon>Gunneridae</taxon>
        <taxon>Pentapetalae</taxon>
        <taxon>rosids</taxon>
        <taxon>fabids</taxon>
        <taxon>Rosales</taxon>
        <taxon>Moraceae</taxon>
        <taxon>Ficeae</taxon>
        <taxon>Ficus</taxon>
    </lineage>
</organism>
<feature type="region of interest" description="Disordered" evidence="1">
    <location>
        <begin position="20"/>
        <end position="94"/>
    </location>
</feature>
<feature type="compositionally biased region" description="Basic and acidic residues" evidence="1">
    <location>
        <begin position="82"/>
        <end position="94"/>
    </location>
</feature>
<dbReference type="Proteomes" id="UP001187192">
    <property type="component" value="Unassembled WGS sequence"/>
</dbReference>
<gene>
    <name evidence="2" type="ORF">TIFTF001_028287</name>
</gene>
<evidence type="ECO:0000313" key="2">
    <source>
        <dbReference type="EMBL" id="GMN59186.1"/>
    </source>
</evidence>
<name>A0AA88DPL2_FICCA</name>
<dbReference type="Gramene" id="FCD_00034500-RA">
    <property type="protein sequence ID" value="FCD_00034500-RA:cds"/>
    <property type="gene ID" value="FCD_00034500"/>
</dbReference>
<accession>A0AA88DPL2</accession>
<evidence type="ECO:0000256" key="1">
    <source>
        <dbReference type="SAM" id="MobiDB-lite"/>
    </source>
</evidence>
<dbReference type="EMBL" id="BTGU01000085">
    <property type="protein sequence ID" value="GMN59186.1"/>
    <property type="molecule type" value="Genomic_DNA"/>
</dbReference>
<dbReference type="AlphaFoldDB" id="A0AA88DPL2"/>
<keyword evidence="3" id="KW-1185">Reference proteome</keyword>
<evidence type="ECO:0000313" key="3">
    <source>
        <dbReference type="Proteomes" id="UP001187192"/>
    </source>
</evidence>
<sequence length="120" mass="14157">MNRNQWITDRPIELKLRERKSKRENWGITSRGGGVIRVMGGGLETVRSSNLGGRERKGKREGEERERRVVREKGRRGKERKGRGEEKEEKLGLVSREEGWGQRGDFEKEWRRRRENKGQA</sequence>
<protein>
    <submittedName>
        <fullName evidence="2">Uncharacterized protein</fullName>
    </submittedName>
</protein>
<feature type="compositionally biased region" description="Gly residues" evidence="1">
    <location>
        <begin position="30"/>
        <end position="43"/>
    </location>
</feature>
<feature type="compositionally biased region" description="Basic and acidic residues" evidence="1">
    <location>
        <begin position="53"/>
        <end position="72"/>
    </location>
</feature>
<comment type="caution">
    <text evidence="2">The sequence shown here is derived from an EMBL/GenBank/DDBJ whole genome shotgun (WGS) entry which is preliminary data.</text>
</comment>